<accession>A0A8J4TYU2</accession>
<gene>
    <name evidence="1" type="ORF">DAT39_015391</name>
</gene>
<dbReference type="AlphaFoldDB" id="A0A8J4TYU2"/>
<comment type="caution">
    <text evidence="1">The sequence shown here is derived from an EMBL/GenBank/DDBJ whole genome shotgun (WGS) entry which is preliminary data.</text>
</comment>
<keyword evidence="2" id="KW-1185">Reference proteome</keyword>
<proteinExistence type="predicted"/>
<organism evidence="1 2">
    <name type="scientific">Clarias magur</name>
    <name type="common">Asian catfish</name>
    <name type="synonym">Macropteronotus magur</name>
    <dbReference type="NCBI Taxonomy" id="1594786"/>
    <lineage>
        <taxon>Eukaryota</taxon>
        <taxon>Metazoa</taxon>
        <taxon>Chordata</taxon>
        <taxon>Craniata</taxon>
        <taxon>Vertebrata</taxon>
        <taxon>Euteleostomi</taxon>
        <taxon>Actinopterygii</taxon>
        <taxon>Neopterygii</taxon>
        <taxon>Teleostei</taxon>
        <taxon>Ostariophysi</taxon>
        <taxon>Siluriformes</taxon>
        <taxon>Clariidae</taxon>
        <taxon>Clarias</taxon>
    </lineage>
</organism>
<evidence type="ECO:0000313" key="1">
    <source>
        <dbReference type="EMBL" id="KAF5894876.1"/>
    </source>
</evidence>
<evidence type="ECO:0000313" key="2">
    <source>
        <dbReference type="Proteomes" id="UP000727407"/>
    </source>
</evidence>
<dbReference type="Proteomes" id="UP000727407">
    <property type="component" value="Unassembled WGS sequence"/>
</dbReference>
<reference evidence="1" key="1">
    <citation type="submission" date="2020-07" db="EMBL/GenBank/DDBJ databases">
        <title>Clarias magur genome sequencing, assembly and annotation.</title>
        <authorList>
            <person name="Kushwaha B."/>
            <person name="Kumar R."/>
            <person name="Das P."/>
            <person name="Joshi C.G."/>
            <person name="Kumar D."/>
            <person name="Nagpure N.S."/>
            <person name="Pandey M."/>
            <person name="Agarwal S."/>
            <person name="Srivastava S."/>
            <person name="Singh M."/>
            <person name="Sahoo L."/>
            <person name="Jayasankar P."/>
            <person name="Meher P.K."/>
            <person name="Koringa P.G."/>
            <person name="Iquebal M.A."/>
            <person name="Das S.P."/>
            <person name="Bit A."/>
            <person name="Patnaik S."/>
            <person name="Patel N."/>
            <person name="Shah T.M."/>
            <person name="Hinsu A."/>
            <person name="Jena J.K."/>
        </authorList>
    </citation>
    <scope>NUCLEOTIDE SEQUENCE</scope>
    <source>
        <strain evidence="1">CIFAMagur01</strain>
        <tissue evidence="1">Testis</tissue>
    </source>
</reference>
<protein>
    <submittedName>
        <fullName evidence="1">Uncharacterized protein</fullName>
    </submittedName>
</protein>
<sequence length="54" mass="5897">MGSVVKLRAHVDKLRDACLLSKSLRFSQSIPPQTLSEFSVGARGSRPGCRPSIR</sequence>
<name>A0A8J4TYU2_CLAMG</name>
<dbReference type="EMBL" id="QNUK01000351">
    <property type="protein sequence ID" value="KAF5894876.1"/>
    <property type="molecule type" value="Genomic_DNA"/>
</dbReference>